<name>D2B2C2_STRRD</name>
<accession>D2B2C2</accession>
<evidence type="ECO:0000313" key="2">
    <source>
        <dbReference type="EMBL" id="ACZ91148.1"/>
    </source>
</evidence>
<evidence type="ECO:0000259" key="1">
    <source>
        <dbReference type="Pfam" id="PF14534"/>
    </source>
</evidence>
<dbReference type="Gene3D" id="3.10.450.50">
    <property type="match status" value="1"/>
</dbReference>
<dbReference type="STRING" id="479432.Sros_8505"/>
<dbReference type="InterPro" id="IPR032710">
    <property type="entry name" value="NTF2-like_dom_sf"/>
</dbReference>
<dbReference type="InterPro" id="IPR027843">
    <property type="entry name" value="DUF4440"/>
</dbReference>
<protein>
    <recommendedName>
        <fullName evidence="1">DUF4440 domain-containing protein</fullName>
    </recommendedName>
</protein>
<dbReference type="Pfam" id="PF14534">
    <property type="entry name" value="DUF4440"/>
    <property type="match status" value="1"/>
</dbReference>
<feature type="domain" description="DUF4440" evidence="1">
    <location>
        <begin position="14"/>
        <end position="118"/>
    </location>
</feature>
<reference evidence="2 3" key="1">
    <citation type="journal article" date="2010" name="Stand. Genomic Sci.">
        <title>Complete genome sequence of Streptosporangium roseum type strain (NI 9100).</title>
        <authorList>
            <person name="Nolan M."/>
            <person name="Sikorski J."/>
            <person name="Jando M."/>
            <person name="Lucas S."/>
            <person name="Lapidus A."/>
            <person name="Glavina Del Rio T."/>
            <person name="Chen F."/>
            <person name="Tice H."/>
            <person name="Pitluck S."/>
            <person name="Cheng J.F."/>
            <person name="Chertkov O."/>
            <person name="Sims D."/>
            <person name="Meincke L."/>
            <person name="Brettin T."/>
            <person name="Han C."/>
            <person name="Detter J.C."/>
            <person name="Bruce D."/>
            <person name="Goodwin L."/>
            <person name="Land M."/>
            <person name="Hauser L."/>
            <person name="Chang Y.J."/>
            <person name="Jeffries C.D."/>
            <person name="Ivanova N."/>
            <person name="Mavromatis K."/>
            <person name="Mikhailova N."/>
            <person name="Chen A."/>
            <person name="Palaniappan K."/>
            <person name="Chain P."/>
            <person name="Rohde M."/>
            <person name="Goker M."/>
            <person name="Bristow J."/>
            <person name="Eisen J.A."/>
            <person name="Markowitz V."/>
            <person name="Hugenholtz P."/>
            <person name="Kyrpides N.C."/>
            <person name="Klenk H.P."/>
        </authorList>
    </citation>
    <scope>NUCLEOTIDE SEQUENCE [LARGE SCALE GENOMIC DNA]</scope>
    <source>
        <strain evidence="3">ATCC 12428 / DSM 43021 / JCM 3005 / NI 9100</strain>
    </source>
</reference>
<dbReference type="eggNOG" id="COG4994">
    <property type="taxonomic scope" value="Bacteria"/>
</dbReference>
<dbReference type="Proteomes" id="UP000002029">
    <property type="component" value="Chromosome"/>
</dbReference>
<dbReference type="RefSeq" id="WP_012894877.1">
    <property type="nucleotide sequence ID" value="NC_013595.1"/>
</dbReference>
<dbReference type="HOGENOM" id="CLU_141608_2_0_11"/>
<dbReference type="EMBL" id="CP001814">
    <property type="protein sequence ID" value="ACZ91148.1"/>
    <property type="molecule type" value="Genomic_DNA"/>
</dbReference>
<dbReference type="AlphaFoldDB" id="D2B2C2"/>
<dbReference type="OrthoDB" id="884581at2"/>
<evidence type="ECO:0000313" key="3">
    <source>
        <dbReference type="Proteomes" id="UP000002029"/>
    </source>
</evidence>
<sequence>MTAARQDDHVTAGIRELRQAFDDAELRADTARLNALLADDFMSIGERGYQLDKRQWIDRHADFGYLSLETSELDVRCYDRAAIVRCVQRSRASWRGEVMTLAVRLSQTWIELPGGWRLAGIQFSPLDHA</sequence>
<gene>
    <name evidence="2" type="ordered locus">Sros_8505</name>
</gene>
<keyword evidence="3" id="KW-1185">Reference proteome</keyword>
<dbReference type="SUPFAM" id="SSF54427">
    <property type="entry name" value="NTF2-like"/>
    <property type="match status" value="1"/>
</dbReference>
<proteinExistence type="predicted"/>
<organism evidence="2 3">
    <name type="scientific">Streptosporangium roseum (strain ATCC 12428 / DSM 43021 / JCM 3005 / KCTC 9067 / NCIMB 10171 / NRRL 2505 / NI 9100)</name>
    <dbReference type="NCBI Taxonomy" id="479432"/>
    <lineage>
        <taxon>Bacteria</taxon>
        <taxon>Bacillati</taxon>
        <taxon>Actinomycetota</taxon>
        <taxon>Actinomycetes</taxon>
        <taxon>Streptosporangiales</taxon>
        <taxon>Streptosporangiaceae</taxon>
        <taxon>Streptosporangium</taxon>
    </lineage>
</organism>
<dbReference type="KEGG" id="sro:Sros_8505"/>